<dbReference type="RefSeq" id="WP_110309974.1">
    <property type="nucleotide sequence ID" value="NZ_QICL01000005.1"/>
</dbReference>
<sequence>MNPELLTLLLTTVAISFVHTAAGPDHYLPFIVFSRAKKWSLFTTAMWTIACGIGHVLSSVLIGLIALVLGWQLSKLDWFQDIRGNIAAWGVFILGGIYLVWGLYKAYTNKPHKHFDVYNGDDIYVYTHKHGETVYPQNRVKVTPWILLAIFVMGPSEPIIPLLFYSGVTRSVTEISLIIGTFTLTTVATMLSIVLLGYYGFSLIKTNVLERYSYAIGGGVVTICGAGMLFWNW</sequence>
<keyword evidence="1" id="KW-0472">Membrane</keyword>
<evidence type="ECO:0008006" key="4">
    <source>
        <dbReference type="Google" id="ProtNLM"/>
    </source>
</evidence>
<dbReference type="PANTHER" id="PTHR36394:SF1">
    <property type="entry name" value="OS01G0277700 PROTEIN"/>
    <property type="match status" value="1"/>
</dbReference>
<protein>
    <recommendedName>
        <fullName evidence="4">Cytochrome C biogenesis DsbD-like protein</fullName>
    </recommendedName>
</protein>
<reference evidence="2 3" key="1">
    <citation type="submission" date="2018-03" db="EMBL/GenBank/DDBJ databases">
        <title>Genomic Encyclopedia of Archaeal and Bacterial Type Strains, Phase II (KMG-II): from individual species to whole genera.</title>
        <authorList>
            <person name="Goeker M."/>
        </authorList>
    </citation>
    <scope>NUCLEOTIDE SEQUENCE [LARGE SCALE GENOMIC DNA]</scope>
    <source>
        <strain evidence="2 3">DSM 100214</strain>
    </source>
</reference>
<keyword evidence="3" id="KW-1185">Reference proteome</keyword>
<feature type="transmembrane region" description="Helical" evidence="1">
    <location>
        <begin position="145"/>
        <end position="165"/>
    </location>
</feature>
<dbReference type="Proteomes" id="UP000247973">
    <property type="component" value="Unassembled WGS sequence"/>
</dbReference>
<feature type="transmembrane region" description="Helical" evidence="1">
    <location>
        <begin position="86"/>
        <end position="104"/>
    </location>
</feature>
<dbReference type="OrthoDB" id="9782403at2"/>
<evidence type="ECO:0000256" key="1">
    <source>
        <dbReference type="SAM" id="Phobius"/>
    </source>
</evidence>
<evidence type="ECO:0000313" key="3">
    <source>
        <dbReference type="Proteomes" id="UP000247973"/>
    </source>
</evidence>
<gene>
    <name evidence="2" type="ORF">CLV62_10564</name>
</gene>
<organism evidence="2 3">
    <name type="scientific">Dysgonomonas alginatilytica</name>
    <dbReference type="NCBI Taxonomy" id="1605892"/>
    <lineage>
        <taxon>Bacteria</taxon>
        <taxon>Pseudomonadati</taxon>
        <taxon>Bacteroidota</taxon>
        <taxon>Bacteroidia</taxon>
        <taxon>Bacteroidales</taxon>
        <taxon>Dysgonomonadaceae</taxon>
        <taxon>Dysgonomonas</taxon>
    </lineage>
</organism>
<keyword evidence="1" id="KW-1133">Transmembrane helix</keyword>
<dbReference type="EMBL" id="QICL01000005">
    <property type="protein sequence ID" value="PXV66313.1"/>
    <property type="molecule type" value="Genomic_DNA"/>
</dbReference>
<feature type="transmembrane region" description="Helical" evidence="1">
    <location>
        <begin position="44"/>
        <end position="74"/>
    </location>
</feature>
<dbReference type="PANTHER" id="PTHR36394">
    <property type="entry name" value="OS01G0277700 PROTEIN"/>
    <property type="match status" value="1"/>
</dbReference>
<name>A0A2V3PSD1_9BACT</name>
<proteinExistence type="predicted"/>
<comment type="caution">
    <text evidence="2">The sequence shown here is derived from an EMBL/GenBank/DDBJ whole genome shotgun (WGS) entry which is preliminary data.</text>
</comment>
<feature type="transmembrane region" description="Helical" evidence="1">
    <location>
        <begin position="212"/>
        <end position="231"/>
    </location>
</feature>
<evidence type="ECO:0000313" key="2">
    <source>
        <dbReference type="EMBL" id="PXV66313.1"/>
    </source>
</evidence>
<dbReference type="AlphaFoldDB" id="A0A2V3PSD1"/>
<keyword evidence="1" id="KW-0812">Transmembrane</keyword>
<accession>A0A2V3PSD1</accession>
<feature type="transmembrane region" description="Helical" evidence="1">
    <location>
        <begin position="177"/>
        <end position="200"/>
    </location>
</feature>